<name>A0A7K0EDB3_9BACT</name>
<reference evidence="1 2" key="1">
    <citation type="journal article" date="2018" name="Antonie Van Leeuwenhoek">
        <title>Larkinella terrae sp. nov., isolated from soil on Jeju Island, South Korea.</title>
        <authorList>
            <person name="Ten L.N."/>
            <person name="Jeon J."/>
            <person name="Park S.J."/>
            <person name="Park S."/>
            <person name="Lee S.Y."/>
            <person name="Kim M.K."/>
            <person name="Jung H.Y."/>
        </authorList>
    </citation>
    <scope>NUCLEOTIDE SEQUENCE [LARGE SCALE GENOMIC DNA]</scope>
    <source>
        <strain evidence="1 2">KCTC 52001</strain>
    </source>
</reference>
<evidence type="ECO:0000313" key="1">
    <source>
        <dbReference type="EMBL" id="MRS59863.1"/>
    </source>
</evidence>
<sequence>MVKVVDSEEFEALVKRVEYLENELTFFKDLLTWQRYLSREQTMAALGCTSVTLWRITKLGRLEHEKQGRKIRYCIDSVRSYLQARKIDQLSADQAIFKALNLRQ</sequence>
<organism evidence="1 2">
    <name type="scientific">Larkinella terrae</name>
    <dbReference type="NCBI Taxonomy" id="2025311"/>
    <lineage>
        <taxon>Bacteria</taxon>
        <taxon>Pseudomonadati</taxon>
        <taxon>Bacteroidota</taxon>
        <taxon>Cytophagia</taxon>
        <taxon>Cytophagales</taxon>
        <taxon>Spirosomataceae</taxon>
        <taxon>Larkinella</taxon>
    </lineage>
</organism>
<protein>
    <recommendedName>
        <fullName evidence="3">Helix-turn-helix domain-containing protein</fullName>
    </recommendedName>
</protein>
<dbReference type="AlphaFoldDB" id="A0A7K0EDB3"/>
<keyword evidence="2" id="KW-1185">Reference proteome</keyword>
<comment type="caution">
    <text evidence="1">The sequence shown here is derived from an EMBL/GenBank/DDBJ whole genome shotgun (WGS) entry which is preliminary data.</text>
</comment>
<gene>
    <name evidence="1" type="ORF">GJJ30_01055</name>
</gene>
<evidence type="ECO:0000313" key="2">
    <source>
        <dbReference type="Proteomes" id="UP000441754"/>
    </source>
</evidence>
<dbReference type="RefSeq" id="WP_154172259.1">
    <property type="nucleotide sequence ID" value="NZ_WJXZ01000001.1"/>
</dbReference>
<proteinExistence type="predicted"/>
<accession>A0A7K0EDB3</accession>
<dbReference type="Proteomes" id="UP000441754">
    <property type="component" value="Unassembled WGS sequence"/>
</dbReference>
<dbReference type="EMBL" id="WJXZ01000001">
    <property type="protein sequence ID" value="MRS59863.1"/>
    <property type="molecule type" value="Genomic_DNA"/>
</dbReference>
<evidence type="ECO:0008006" key="3">
    <source>
        <dbReference type="Google" id="ProtNLM"/>
    </source>
</evidence>